<dbReference type="Proteomes" id="UP000614424">
    <property type="component" value="Unassembled WGS sequence"/>
</dbReference>
<dbReference type="SUPFAM" id="SSF46785">
    <property type="entry name" value="Winged helix' DNA-binding domain"/>
    <property type="match status" value="1"/>
</dbReference>
<dbReference type="InterPro" id="IPR039422">
    <property type="entry name" value="MarR/SlyA-like"/>
</dbReference>
<dbReference type="PANTHER" id="PTHR33164">
    <property type="entry name" value="TRANSCRIPTIONAL REGULATOR, MARR FAMILY"/>
    <property type="match status" value="1"/>
</dbReference>
<dbReference type="Pfam" id="PF01047">
    <property type="entry name" value="MarR"/>
    <property type="match status" value="1"/>
</dbReference>
<gene>
    <name evidence="2" type="ORF">H8E41_10435</name>
</gene>
<feature type="domain" description="HTH marR-type" evidence="1">
    <location>
        <begin position="10"/>
        <end position="142"/>
    </location>
</feature>
<dbReference type="InterPro" id="IPR000835">
    <property type="entry name" value="HTH_MarR-typ"/>
</dbReference>
<dbReference type="InterPro" id="IPR036390">
    <property type="entry name" value="WH_DNA-bd_sf"/>
</dbReference>
<reference evidence="2 3" key="1">
    <citation type="submission" date="2020-08" db="EMBL/GenBank/DDBJ databases">
        <title>Bridging the membrane lipid divide: bacteria of the FCB group superphylum have the potential to synthesize archaeal ether lipids.</title>
        <authorList>
            <person name="Villanueva L."/>
            <person name="Von Meijenfeldt F.A.B."/>
            <person name="Westbye A.B."/>
            <person name="Yadav S."/>
            <person name="Hopmans E.C."/>
            <person name="Dutilh B.E."/>
            <person name="Sinninghe Damste J.S."/>
        </authorList>
    </citation>
    <scope>NUCLEOTIDE SEQUENCE [LARGE SCALE GENOMIC DNA]</scope>
    <source>
        <strain evidence="2">NIOZ-UU47</strain>
    </source>
</reference>
<dbReference type="PANTHER" id="PTHR33164:SF89">
    <property type="entry name" value="MARR FAMILY REGULATORY PROTEIN"/>
    <property type="match status" value="1"/>
</dbReference>
<organism evidence="2 3">
    <name type="scientific">Candidatus Desulfobia pelagia</name>
    <dbReference type="NCBI Taxonomy" id="2841692"/>
    <lineage>
        <taxon>Bacteria</taxon>
        <taxon>Pseudomonadati</taxon>
        <taxon>Thermodesulfobacteriota</taxon>
        <taxon>Desulfobulbia</taxon>
        <taxon>Desulfobulbales</taxon>
        <taxon>Desulfobulbaceae</taxon>
        <taxon>Candidatus Desulfobia</taxon>
    </lineage>
</organism>
<dbReference type="GO" id="GO:0003700">
    <property type="term" value="F:DNA-binding transcription factor activity"/>
    <property type="evidence" value="ECO:0007669"/>
    <property type="project" value="InterPro"/>
</dbReference>
<name>A0A8J6NES4_9BACT</name>
<evidence type="ECO:0000259" key="1">
    <source>
        <dbReference type="PROSITE" id="PS50995"/>
    </source>
</evidence>
<evidence type="ECO:0000313" key="2">
    <source>
        <dbReference type="EMBL" id="MBC8318312.1"/>
    </source>
</evidence>
<dbReference type="AlphaFoldDB" id="A0A8J6NES4"/>
<dbReference type="InterPro" id="IPR036388">
    <property type="entry name" value="WH-like_DNA-bd_sf"/>
</dbReference>
<protein>
    <submittedName>
        <fullName evidence="2">MarR family transcriptional regulator</fullName>
    </submittedName>
</protein>
<dbReference type="PROSITE" id="PS50995">
    <property type="entry name" value="HTH_MARR_2"/>
    <property type="match status" value="1"/>
</dbReference>
<accession>A0A8J6NES4</accession>
<dbReference type="SMART" id="SM00347">
    <property type="entry name" value="HTH_MARR"/>
    <property type="match status" value="1"/>
</dbReference>
<sequence>MSTKNNTNYEFRILSSLRRVIRAVDIYSRKLNTELGLTTPQLLCLDALAKCETITLTDLAKTVHLGVSTVNGIIDRLESKKYLTRTRSVKDRRKVFLEISPEGKEIVSRAPSLLQDRLARSLSQLSETEQMEITTSLEQVVELMEVEQVDASPNLFPREQVANSE</sequence>
<dbReference type="EMBL" id="JACNJZ010000147">
    <property type="protein sequence ID" value="MBC8318312.1"/>
    <property type="molecule type" value="Genomic_DNA"/>
</dbReference>
<dbReference type="GO" id="GO:0006950">
    <property type="term" value="P:response to stress"/>
    <property type="evidence" value="ECO:0007669"/>
    <property type="project" value="TreeGrafter"/>
</dbReference>
<dbReference type="Gene3D" id="1.10.10.10">
    <property type="entry name" value="Winged helix-like DNA-binding domain superfamily/Winged helix DNA-binding domain"/>
    <property type="match status" value="1"/>
</dbReference>
<comment type="caution">
    <text evidence="2">The sequence shown here is derived from an EMBL/GenBank/DDBJ whole genome shotgun (WGS) entry which is preliminary data.</text>
</comment>
<evidence type="ECO:0000313" key="3">
    <source>
        <dbReference type="Proteomes" id="UP000614424"/>
    </source>
</evidence>
<proteinExistence type="predicted"/>